<dbReference type="InterPro" id="IPR055170">
    <property type="entry name" value="GFO_IDH_MocA-like_dom"/>
</dbReference>
<dbReference type="Pfam" id="PF22725">
    <property type="entry name" value="GFO_IDH_MocA_C3"/>
    <property type="match status" value="1"/>
</dbReference>
<keyword evidence="2" id="KW-0560">Oxidoreductase</keyword>
<feature type="domain" description="GFO/IDH/MocA-like oxidoreductase" evidence="4">
    <location>
        <begin position="128"/>
        <end position="246"/>
    </location>
</feature>
<reference evidence="6 8" key="1">
    <citation type="journal article" date="2016" name="Plant Dis.">
        <title>Improved production of propionic acid using genome shuffling.</title>
        <authorList>
            <person name="Luna-Flores C.H."/>
            <person name="Palfreyman R.W."/>
            <person name="Kromer J.O."/>
            <person name="Nielsen L.K."/>
            <person name="Marcellin E."/>
        </authorList>
    </citation>
    <scope>NUCLEOTIDE SEQUENCE [LARGE SCALE GENOMIC DNA]</scope>
    <source>
        <strain evidence="6 8">F3E8</strain>
    </source>
</reference>
<dbReference type="GO" id="GO:0006740">
    <property type="term" value="P:NADPH regeneration"/>
    <property type="evidence" value="ECO:0007669"/>
    <property type="project" value="TreeGrafter"/>
</dbReference>
<gene>
    <name evidence="6" type="ORF">A8L58_16155</name>
    <name evidence="5" type="ORF">AXH35_14700</name>
</gene>
<reference evidence="5 7" key="2">
    <citation type="submission" date="2016-02" db="EMBL/GenBank/DDBJ databases">
        <title>Complete Genome Sequence of Propionibacterium acidipropionici ATCC 55737.</title>
        <authorList>
            <person name="Luna Flores C.H."/>
            <person name="Nielsen L.K."/>
            <person name="Marcellin E."/>
        </authorList>
    </citation>
    <scope>NUCLEOTIDE SEQUENCE [LARGE SCALE GENOMIC DNA]</scope>
    <source>
        <strain evidence="5 7">ATCC 55737</strain>
    </source>
</reference>
<accession>A0AAC8YGZ8</accession>
<dbReference type="Proteomes" id="UP000075221">
    <property type="component" value="Chromosome"/>
</dbReference>
<evidence type="ECO:0000313" key="8">
    <source>
        <dbReference type="Proteomes" id="UP000178666"/>
    </source>
</evidence>
<dbReference type="PANTHER" id="PTHR42840">
    <property type="entry name" value="NAD(P)-BINDING ROSSMANN-FOLD SUPERFAMILY PROTEIN-RELATED"/>
    <property type="match status" value="1"/>
</dbReference>
<evidence type="ECO:0000313" key="6">
    <source>
        <dbReference type="EMBL" id="AOZ47961.1"/>
    </source>
</evidence>
<organism evidence="5 7">
    <name type="scientific">Acidipropionibacterium acidipropionici</name>
    <dbReference type="NCBI Taxonomy" id="1748"/>
    <lineage>
        <taxon>Bacteria</taxon>
        <taxon>Bacillati</taxon>
        <taxon>Actinomycetota</taxon>
        <taxon>Actinomycetes</taxon>
        <taxon>Propionibacteriales</taxon>
        <taxon>Propionibacteriaceae</taxon>
        <taxon>Acidipropionibacterium</taxon>
    </lineage>
</organism>
<dbReference type="InterPro" id="IPR000683">
    <property type="entry name" value="Gfo/Idh/MocA-like_OxRdtase_N"/>
</dbReference>
<dbReference type="AlphaFoldDB" id="A0AAC8YGZ8"/>
<dbReference type="RefSeq" id="WP_062820344.1">
    <property type="nucleotide sequence ID" value="NZ_CP014352.1"/>
</dbReference>
<protein>
    <submittedName>
        <fullName evidence="5">Inositol 2-dehydrogenase</fullName>
    </submittedName>
</protein>
<dbReference type="GO" id="GO:0000166">
    <property type="term" value="F:nucleotide binding"/>
    <property type="evidence" value="ECO:0007669"/>
    <property type="project" value="InterPro"/>
</dbReference>
<evidence type="ECO:0000259" key="4">
    <source>
        <dbReference type="Pfam" id="PF22725"/>
    </source>
</evidence>
<keyword evidence="8" id="KW-1185">Reference proteome</keyword>
<dbReference type="EMBL" id="CP014352">
    <property type="protein sequence ID" value="AMS06516.1"/>
    <property type="molecule type" value="Genomic_DNA"/>
</dbReference>
<dbReference type="Proteomes" id="UP000178666">
    <property type="component" value="Chromosome"/>
</dbReference>
<comment type="similarity">
    <text evidence="1">Belongs to the Gfo/Idh/MocA family.</text>
</comment>
<evidence type="ECO:0000313" key="5">
    <source>
        <dbReference type="EMBL" id="AMS06516.1"/>
    </source>
</evidence>
<dbReference type="Gene3D" id="3.30.360.10">
    <property type="entry name" value="Dihydrodipicolinate Reductase, domain 2"/>
    <property type="match status" value="1"/>
</dbReference>
<dbReference type="InterPro" id="IPR030827">
    <property type="entry name" value="Myo_inos_IolG"/>
</dbReference>
<name>A0AAC8YGZ8_9ACTN</name>
<dbReference type="GO" id="GO:0016491">
    <property type="term" value="F:oxidoreductase activity"/>
    <property type="evidence" value="ECO:0007669"/>
    <property type="project" value="UniProtKB-KW"/>
</dbReference>
<dbReference type="PANTHER" id="PTHR42840:SF3">
    <property type="entry name" value="BINDING ROSSMANN FOLD OXIDOREDUCTASE, PUTATIVE (AFU_ORTHOLOGUE AFUA_2G10240)-RELATED"/>
    <property type="match status" value="1"/>
</dbReference>
<evidence type="ECO:0000313" key="7">
    <source>
        <dbReference type="Proteomes" id="UP000075221"/>
    </source>
</evidence>
<evidence type="ECO:0000256" key="1">
    <source>
        <dbReference type="ARBA" id="ARBA00010928"/>
    </source>
</evidence>
<dbReference type="Gene3D" id="3.40.50.720">
    <property type="entry name" value="NAD(P)-binding Rossmann-like Domain"/>
    <property type="match status" value="1"/>
</dbReference>
<evidence type="ECO:0000256" key="2">
    <source>
        <dbReference type="ARBA" id="ARBA00023002"/>
    </source>
</evidence>
<dbReference type="GO" id="GO:0005737">
    <property type="term" value="C:cytoplasm"/>
    <property type="evidence" value="ECO:0007669"/>
    <property type="project" value="TreeGrafter"/>
</dbReference>
<dbReference type="SUPFAM" id="SSF55347">
    <property type="entry name" value="Glyceraldehyde-3-phosphate dehydrogenase-like, C-terminal domain"/>
    <property type="match status" value="1"/>
</dbReference>
<dbReference type="SUPFAM" id="SSF51735">
    <property type="entry name" value="NAD(P)-binding Rossmann-fold domains"/>
    <property type="match status" value="1"/>
</dbReference>
<dbReference type="InterPro" id="IPR036291">
    <property type="entry name" value="NAD(P)-bd_dom_sf"/>
</dbReference>
<evidence type="ECO:0000259" key="3">
    <source>
        <dbReference type="Pfam" id="PF01408"/>
    </source>
</evidence>
<feature type="domain" description="Gfo/Idh/MocA-like oxidoreductase N-terminal" evidence="3">
    <location>
        <begin position="2"/>
        <end position="120"/>
    </location>
</feature>
<dbReference type="Pfam" id="PF01408">
    <property type="entry name" value="GFO_IDH_MocA"/>
    <property type="match status" value="1"/>
</dbReference>
<dbReference type="NCBIfam" id="TIGR04380">
    <property type="entry name" value="myo_inos_iolG"/>
    <property type="match status" value="1"/>
</dbReference>
<dbReference type="EMBL" id="CP015970">
    <property type="protein sequence ID" value="AOZ47961.1"/>
    <property type="molecule type" value="Genomic_DNA"/>
</dbReference>
<sequence length="328" mass="35269">MIRIAIIGAGRIGHVHARAVAAHPQAELVLVCDPFEKNAAELSEQYGVRYCLDPQEVFEDPGVDAVIIGSPTRFHVDHILAAVKAGKKVMSEKPIALDVAEARRCIDELGEAADNVMMGFNRRFDPSFAEIHQRIEDGEIGELQQLIVISRDPAAPPAEYVAGSGGIFKDMTIHDFDTVRFFLGDIAEVSAVGTNVDEAIAAQGDFDQVLVTLKSAEGRLATIVNSRSCAFGYDQRLEVFGADGMLSADNLTQTAVRKASSTQTEAKSAVMDFFLERYEDAYRIELGHFIDAANAGTPVSPSVRDGYAALLLAQAAADSARTGAAVRL</sequence>
<proteinExistence type="inferred from homology"/>